<sequence>MSLLVRLLAITCVFLAVFAKPHITEAEKNAFVSHVKTNTSGLYFVDLKTDASDEAEDQDTKAKRAVADPEPPRAAPESAEDVDSSEEN</sequence>
<proteinExistence type="predicted"/>
<evidence type="ECO:0000313" key="3">
    <source>
        <dbReference type="EMBL" id="CAJ0560876.1"/>
    </source>
</evidence>
<feature type="compositionally biased region" description="Acidic residues" evidence="1">
    <location>
        <begin position="78"/>
        <end position="88"/>
    </location>
</feature>
<evidence type="ECO:0000256" key="2">
    <source>
        <dbReference type="SAM" id="SignalP"/>
    </source>
</evidence>
<feature type="region of interest" description="Disordered" evidence="1">
    <location>
        <begin position="52"/>
        <end position="88"/>
    </location>
</feature>
<dbReference type="Proteomes" id="UP001177023">
    <property type="component" value="Unassembled WGS sequence"/>
</dbReference>
<reference evidence="3" key="1">
    <citation type="submission" date="2023-06" db="EMBL/GenBank/DDBJ databases">
        <authorList>
            <person name="Delattre M."/>
        </authorList>
    </citation>
    <scope>NUCLEOTIDE SEQUENCE</scope>
    <source>
        <strain evidence="3">AF72</strain>
    </source>
</reference>
<evidence type="ECO:0000313" key="4">
    <source>
        <dbReference type="Proteomes" id="UP001177023"/>
    </source>
</evidence>
<feature type="signal peptide" evidence="2">
    <location>
        <begin position="1"/>
        <end position="19"/>
    </location>
</feature>
<name>A0AA36C726_9BILA</name>
<gene>
    <name evidence="3" type="ORF">MSPICULIGERA_LOCUS1671</name>
</gene>
<organism evidence="3 4">
    <name type="scientific">Mesorhabditis spiculigera</name>
    <dbReference type="NCBI Taxonomy" id="96644"/>
    <lineage>
        <taxon>Eukaryota</taxon>
        <taxon>Metazoa</taxon>
        <taxon>Ecdysozoa</taxon>
        <taxon>Nematoda</taxon>
        <taxon>Chromadorea</taxon>
        <taxon>Rhabditida</taxon>
        <taxon>Rhabditina</taxon>
        <taxon>Rhabditomorpha</taxon>
        <taxon>Rhabditoidea</taxon>
        <taxon>Rhabditidae</taxon>
        <taxon>Mesorhabditinae</taxon>
        <taxon>Mesorhabditis</taxon>
    </lineage>
</organism>
<feature type="non-terminal residue" evidence="3">
    <location>
        <position position="88"/>
    </location>
</feature>
<protein>
    <submittedName>
        <fullName evidence="3">Uncharacterized protein</fullName>
    </submittedName>
</protein>
<accession>A0AA36C726</accession>
<feature type="chain" id="PRO_5041283166" evidence="2">
    <location>
        <begin position="20"/>
        <end position="88"/>
    </location>
</feature>
<feature type="compositionally biased region" description="Basic and acidic residues" evidence="1">
    <location>
        <begin position="58"/>
        <end position="71"/>
    </location>
</feature>
<keyword evidence="4" id="KW-1185">Reference proteome</keyword>
<evidence type="ECO:0000256" key="1">
    <source>
        <dbReference type="SAM" id="MobiDB-lite"/>
    </source>
</evidence>
<keyword evidence="2" id="KW-0732">Signal</keyword>
<dbReference type="EMBL" id="CATQJA010000506">
    <property type="protein sequence ID" value="CAJ0560876.1"/>
    <property type="molecule type" value="Genomic_DNA"/>
</dbReference>
<dbReference type="AlphaFoldDB" id="A0AA36C726"/>
<comment type="caution">
    <text evidence="3">The sequence shown here is derived from an EMBL/GenBank/DDBJ whole genome shotgun (WGS) entry which is preliminary data.</text>
</comment>